<dbReference type="EMBL" id="BGPR01003272">
    <property type="protein sequence ID" value="GBM85910.1"/>
    <property type="molecule type" value="Genomic_DNA"/>
</dbReference>
<name>A0A4Y2J7C3_ARAVE</name>
<dbReference type="Proteomes" id="UP000499080">
    <property type="component" value="Unassembled WGS sequence"/>
</dbReference>
<evidence type="ECO:0000256" key="1">
    <source>
        <dbReference type="SAM" id="MobiDB-lite"/>
    </source>
</evidence>
<accession>A0A4Y2J7C3</accession>
<feature type="compositionally biased region" description="Basic and acidic residues" evidence="1">
    <location>
        <begin position="118"/>
        <end position="135"/>
    </location>
</feature>
<comment type="caution">
    <text evidence="2">The sequence shown here is derived from an EMBL/GenBank/DDBJ whole genome shotgun (WGS) entry which is preliminary data.</text>
</comment>
<evidence type="ECO:0000313" key="3">
    <source>
        <dbReference type="Proteomes" id="UP000499080"/>
    </source>
</evidence>
<feature type="compositionally biased region" description="Basic and acidic residues" evidence="1">
    <location>
        <begin position="75"/>
        <end position="85"/>
    </location>
</feature>
<feature type="compositionally biased region" description="Polar residues" evidence="1">
    <location>
        <begin position="52"/>
        <end position="74"/>
    </location>
</feature>
<reference evidence="2 3" key="1">
    <citation type="journal article" date="2019" name="Sci. Rep.">
        <title>Orb-weaving spider Araneus ventricosus genome elucidates the spidroin gene catalogue.</title>
        <authorList>
            <person name="Kono N."/>
            <person name="Nakamura H."/>
            <person name="Ohtoshi R."/>
            <person name="Moran D.A.P."/>
            <person name="Shinohara A."/>
            <person name="Yoshida Y."/>
            <person name="Fujiwara M."/>
            <person name="Mori M."/>
            <person name="Tomita M."/>
            <person name="Arakawa K."/>
        </authorList>
    </citation>
    <scope>NUCLEOTIDE SEQUENCE [LARGE SCALE GENOMIC DNA]</scope>
</reference>
<feature type="region of interest" description="Disordered" evidence="1">
    <location>
        <begin position="111"/>
        <end position="187"/>
    </location>
</feature>
<sequence length="187" mass="21641">MVVRNLAEFYIIWRFFACARLTEKYHKNFTESLTRVQSIQCDALDDERPGENNKNSVGNSMKTQNETNVTASNEDTGKIRKSDQLFKTKEGEEIIDPYISNNNRPCIIHIRSESMNSESKRPDGMQSSDKRREYSGIKMSSRELMISENQIAKSPTDGLRERRKKKKPCEKDNSSNLAGRQKRNIQQ</sequence>
<gene>
    <name evidence="2" type="ORF">AVEN_222420_1</name>
</gene>
<evidence type="ECO:0000313" key="2">
    <source>
        <dbReference type="EMBL" id="GBM85910.1"/>
    </source>
</evidence>
<proteinExistence type="predicted"/>
<dbReference type="AlphaFoldDB" id="A0A4Y2J7C3"/>
<keyword evidence="3" id="KW-1185">Reference proteome</keyword>
<protein>
    <submittedName>
        <fullName evidence="2">Uncharacterized protein</fullName>
    </submittedName>
</protein>
<feature type="region of interest" description="Disordered" evidence="1">
    <location>
        <begin position="44"/>
        <end position="85"/>
    </location>
</feature>
<organism evidence="2 3">
    <name type="scientific">Araneus ventricosus</name>
    <name type="common">Orbweaver spider</name>
    <name type="synonym">Epeira ventricosa</name>
    <dbReference type="NCBI Taxonomy" id="182803"/>
    <lineage>
        <taxon>Eukaryota</taxon>
        <taxon>Metazoa</taxon>
        <taxon>Ecdysozoa</taxon>
        <taxon>Arthropoda</taxon>
        <taxon>Chelicerata</taxon>
        <taxon>Arachnida</taxon>
        <taxon>Araneae</taxon>
        <taxon>Araneomorphae</taxon>
        <taxon>Entelegynae</taxon>
        <taxon>Araneoidea</taxon>
        <taxon>Araneidae</taxon>
        <taxon>Araneus</taxon>
    </lineage>
</organism>